<keyword evidence="5 9" id="KW-0479">Metal-binding</keyword>
<dbReference type="EMBL" id="JAGPNK010000015">
    <property type="protein sequence ID" value="KAH7308487.1"/>
    <property type="molecule type" value="Genomic_DNA"/>
</dbReference>
<evidence type="ECO:0000256" key="4">
    <source>
        <dbReference type="ARBA" id="ARBA00022617"/>
    </source>
</evidence>
<organism evidence="11 12">
    <name type="scientific">Stachybotrys elegans</name>
    <dbReference type="NCBI Taxonomy" id="80388"/>
    <lineage>
        <taxon>Eukaryota</taxon>
        <taxon>Fungi</taxon>
        <taxon>Dikarya</taxon>
        <taxon>Ascomycota</taxon>
        <taxon>Pezizomycotina</taxon>
        <taxon>Sordariomycetes</taxon>
        <taxon>Hypocreomycetidae</taxon>
        <taxon>Hypocreales</taxon>
        <taxon>Stachybotryaceae</taxon>
        <taxon>Stachybotrys</taxon>
    </lineage>
</organism>
<evidence type="ECO:0000256" key="3">
    <source>
        <dbReference type="ARBA" id="ARBA00010617"/>
    </source>
</evidence>
<dbReference type="InterPro" id="IPR050121">
    <property type="entry name" value="Cytochrome_P450_monoxygenase"/>
</dbReference>
<evidence type="ECO:0000313" key="11">
    <source>
        <dbReference type="EMBL" id="KAH7308487.1"/>
    </source>
</evidence>
<evidence type="ECO:0000256" key="6">
    <source>
        <dbReference type="ARBA" id="ARBA00023002"/>
    </source>
</evidence>
<dbReference type="Gene3D" id="1.10.630.10">
    <property type="entry name" value="Cytochrome P450"/>
    <property type="match status" value="1"/>
</dbReference>
<evidence type="ECO:0000256" key="7">
    <source>
        <dbReference type="ARBA" id="ARBA00023004"/>
    </source>
</evidence>
<keyword evidence="7 9" id="KW-0408">Iron</keyword>
<keyword evidence="4 9" id="KW-0349">Heme</keyword>
<dbReference type="OrthoDB" id="3934656at2759"/>
<keyword evidence="10" id="KW-0812">Transmembrane</keyword>
<dbReference type="InterPro" id="IPR036396">
    <property type="entry name" value="Cyt_P450_sf"/>
</dbReference>
<gene>
    <name evidence="11" type="ORF">B0I35DRAFT_97421</name>
</gene>
<dbReference type="PANTHER" id="PTHR24305">
    <property type="entry name" value="CYTOCHROME P450"/>
    <property type="match status" value="1"/>
</dbReference>
<dbReference type="GO" id="GO:0005506">
    <property type="term" value="F:iron ion binding"/>
    <property type="evidence" value="ECO:0007669"/>
    <property type="project" value="InterPro"/>
</dbReference>
<keyword evidence="10" id="KW-1133">Transmembrane helix</keyword>
<comment type="similarity">
    <text evidence="3">Belongs to the cytochrome P450 family.</text>
</comment>
<evidence type="ECO:0000256" key="5">
    <source>
        <dbReference type="ARBA" id="ARBA00022723"/>
    </source>
</evidence>
<dbReference type="Pfam" id="PF00067">
    <property type="entry name" value="p450"/>
    <property type="match status" value="2"/>
</dbReference>
<evidence type="ECO:0000256" key="10">
    <source>
        <dbReference type="SAM" id="Phobius"/>
    </source>
</evidence>
<sequence>MALLNKEVSSINLPRSPFFWAGVVSLSLIGWAFASWYRLRQFKGPFSASFSYFFILRTGNSGRQGDAYGEVIEKYGDLARIGPSVLITSNPELIRHMNSARTRYRRADYYRALRMDPFHDSLFSLVDGEAHDKLKAKMSHGYGGKEVPTLEQDIDGQVSALVNLLRTKYARADSFQPADLASLSQYFTIDVLSKIAYGEEFGNLRTDSDIYAYVESSMELIRLLVICAEIPFCRNIFMSKPMLKMFGPDHRDKLGMGKILGISRELVSKRFAPDAPDELDMLGSFKRHGCTQLQCEGEIPFQIVAGSDTTAHAIRGTLLHLMSAPHTYKRLQGEIDAAISEGAVSDPIKASEAKQLPYLQVINLCPTQFKIRKPLTCIFQAVIYEGLRLSLPATLLCWKQAPPEGDTINGRFIPGGTQIAVSVKGIMRNREVFGDDASLFRPERWLNLDPAKKRYMTETTEMNFGHGRWGCSGKPVAFLELNKIFVELLRNFDFQLVNPNRAVDFKLNIQVHMEKGMWVHVIDRKAGKE</sequence>
<proteinExistence type="inferred from homology"/>
<keyword evidence="6" id="KW-0560">Oxidoreductase</keyword>
<evidence type="ECO:0000256" key="9">
    <source>
        <dbReference type="PIRSR" id="PIRSR602401-1"/>
    </source>
</evidence>
<feature type="binding site" description="axial binding residue" evidence="9">
    <location>
        <position position="471"/>
    </location>
    <ligand>
        <name>heme</name>
        <dbReference type="ChEBI" id="CHEBI:30413"/>
    </ligand>
    <ligandPart>
        <name>Fe</name>
        <dbReference type="ChEBI" id="CHEBI:18248"/>
    </ligandPart>
</feature>
<feature type="transmembrane region" description="Helical" evidence="10">
    <location>
        <begin position="18"/>
        <end position="37"/>
    </location>
</feature>
<dbReference type="AlphaFoldDB" id="A0A8K0SHR6"/>
<dbReference type="GO" id="GO:0020037">
    <property type="term" value="F:heme binding"/>
    <property type="evidence" value="ECO:0007669"/>
    <property type="project" value="InterPro"/>
</dbReference>
<dbReference type="CDD" id="cd11060">
    <property type="entry name" value="CYP57A1-like"/>
    <property type="match status" value="1"/>
</dbReference>
<evidence type="ECO:0000313" key="12">
    <source>
        <dbReference type="Proteomes" id="UP000813444"/>
    </source>
</evidence>
<keyword evidence="12" id="KW-1185">Reference proteome</keyword>
<name>A0A8K0SHR6_9HYPO</name>
<reference evidence="11" key="1">
    <citation type="journal article" date="2021" name="Nat. Commun.">
        <title>Genetic determinants of endophytism in the Arabidopsis root mycobiome.</title>
        <authorList>
            <person name="Mesny F."/>
            <person name="Miyauchi S."/>
            <person name="Thiergart T."/>
            <person name="Pickel B."/>
            <person name="Atanasova L."/>
            <person name="Karlsson M."/>
            <person name="Huettel B."/>
            <person name="Barry K.W."/>
            <person name="Haridas S."/>
            <person name="Chen C."/>
            <person name="Bauer D."/>
            <person name="Andreopoulos W."/>
            <person name="Pangilinan J."/>
            <person name="LaButti K."/>
            <person name="Riley R."/>
            <person name="Lipzen A."/>
            <person name="Clum A."/>
            <person name="Drula E."/>
            <person name="Henrissat B."/>
            <person name="Kohler A."/>
            <person name="Grigoriev I.V."/>
            <person name="Martin F.M."/>
            <person name="Hacquard S."/>
        </authorList>
    </citation>
    <scope>NUCLEOTIDE SEQUENCE</scope>
    <source>
        <strain evidence="11">MPI-CAGE-CH-0235</strain>
    </source>
</reference>
<dbReference type="GO" id="GO:0004497">
    <property type="term" value="F:monooxygenase activity"/>
    <property type="evidence" value="ECO:0007669"/>
    <property type="project" value="UniProtKB-KW"/>
</dbReference>
<dbReference type="PRINTS" id="PR00463">
    <property type="entry name" value="EP450I"/>
</dbReference>
<evidence type="ECO:0000256" key="2">
    <source>
        <dbReference type="ARBA" id="ARBA00004685"/>
    </source>
</evidence>
<dbReference type="InterPro" id="IPR002401">
    <property type="entry name" value="Cyt_P450_E_grp-I"/>
</dbReference>
<dbReference type="GO" id="GO:0016705">
    <property type="term" value="F:oxidoreductase activity, acting on paired donors, with incorporation or reduction of molecular oxygen"/>
    <property type="evidence" value="ECO:0007669"/>
    <property type="project" value="InterPro"/>
</dbReference>
<accession>A0A8K0SHR6</accession>
<evidence type="ECO:0000256" key="1">
    <source>
        <dbReference type="ARBA" id="ARBA00001971"/>
    </source>
</evidence>
<protein>
    <submittedName>
        <fullName evidence="11">Cytochrome P450</fullName>
    </submittedName>
</protein>
<keyword evidence="8" id="KW-0503">Monooxygenase</keyword>
<comment type="cofactor">
    <cofactor evidence="1 9">
        <name>heme</name>
        <dbReference type="ChEBI" id="CHEBI:30413"/>
    </cofactor>
</comment>
<keyword evidence="10" id="KW-0472">Membrane</keyword>
<dbReference type="InterPro" id="IPR001128">
    <property type="entry name" value="Cyt_P450"/>
</dbReference>
<dbReference type="PRINTS" id="PR00385">
    <property type="entry name" value="P450"/>
</dbReference>
<dbReference type="SUPFAM" id="SSF48264">
    <property type="entry name" value="Cytochrome P450"/>
    <property type="match status" value="1"/>
</dbReference>
<comment type="pathway">
    <text evidence="2">Mycotoxin biosynthesis.</text>
</comment>
<evidence type="ECO:0000256" key="8">
    <source>
        <dbReference type="ARBA" id="ARBA00023033"/>
    </source>
</evidence>
<dbReference type="Proteomes" id="UP000813444">
    <property type="component" value="Unassembled WGS sequence"/>
</dbReference>
<dbReference type="PANTHER" id="PTHR24305:SF77">
    <property type="entry name" value="CYTOCHROME P450 MONOOXYGENASE"/>
    <property type="match status" value="1"/>
</dbReference>
<comment type="caution">
    <text evidence="11">The sequence shown here is derived from an EMBL/GenBank/DDBJ whole genome shotgun (WGS) entry which is preliminary data.</text>
</comment>